<keyword evidence="3" id="KW-1185">Reference proteome</keyword>
<evidence type="ECO:0000256" key="1">
    <source>
        <dbReference type="SAM" id="Phobius"/>
    </source>
</evidence>
<dbReference type="AlphaFoldDB" id="A0A5J5A8X7"/>
<dbReference type="PANTHER" id="PTHR35131">
    <property type="entry name" value="EXPRESSED PROTEIN"/>
    <property type="match status" value="1"/>
</dbReference>
<dbReference type="Proteomes" id="UP000325577">
    <property type="component" value="Linkage Group LG3"/>
</dbReference>
<name>A0A5J5A8X7_9ASTE</name>
<evidence type="ECO:0000313" key="3">
    <source>
        <dbReference type="Proteomes" id="UP000325577"/>
    </source>
</evidence>
<dbReference type="PANTHER" id="PTHR35131:SF2">
    <property type="entry name" value="GAG-POL POLYPROTEIN"/>
    <property type="match status" value="1"/>
</dbReference>
<sequence>MYKSSIIAKTIPKEMATKTPVEIGSRGTVGSLIMQEIEYFSRLELGCRGSSQKPHCQITDMGSTSNPRPKLGSLIMAAKKKKRGGRRLVPSMCSMVEVADRNPPNGIAGFSYRNLKADVKKIVAFCFLGDFRAFMICIAAAIASFIY</sequence>
<organism evidence="2 3">
    <name type="scientific">Nyssa sinensis</name>
    <dbReference type="NCBI Taxonomy" id="561372"/>
    <lineage>
        <taxon>Eukaryota</taxon>
        <taxon>Viridiplantae</taxon>
        <taxon>Streptophyta</taxon>
        <taxon>Embryophyta</taxon>
        <taxon>Tracheophyta</taxon>
        <taxon>Spermatophyta</taxon>
        <taxon>Magnoliopsida</taxon>
        <taxon>eudicotyledons</taxon>
        <taxon>Gunneridae</taxon>
        <taxon>Pentapetalae</taxon>
        <taxon>asterids</taxon>
        <taxon>Cornales</taxon>
        <taxon>Nyssaceae</taxon>
        <taxon>Nyssa</taxon>
    </lineage>
</organism>
<dbReference type="OrthoDB" id="783264at2759"/>
<protein>
    <submittedName>
        <fullName evidence="2">Uncharacterized protein</fullName>
    </submittedName>
</protein>
<proteinExistence type="predicted"/>
<gene>
    <name evidence="2" type="ORF">F0562_008811</name>
</gene>
<reference evidence="2 3" key="1">
    <citation type="submission" date="2019-09" db="EMBL/GenBank/DDBJ databases">
        <title>A chromosome-level genome assembly of the Chinese tupelo Nyssa sinensis.</title>
        <authorList>
            <person name="Yang X."/>
            <person name="Kang M."/>
            <person name="Yang Y."/>
            <person name="Xiong H."/>
            <person name="Wang M."/>
            <person name="Zhang Z."/>
            <person name="Wang Z."/>
            <person name="Wu H."/>
            <person name="Ma T."/>
            <person name="Liu J."/>
            <person name="Xi Z."/>
        </authorList>
    </citation>
    <scope>NUCLEOTIDE SEQUENCE [LARGE SCALE GENOMIC DNA]</scope>
    <source>
        <strain evidence="2">J267</strain>
        <tissue evidence="2">Leaf</tissue>
    </source>
</reference>
<evidence type="ECO:0000313" key="2">
    <source>
        <dbReference type="EMBL" id="KAA8526960.1"/>
    </source>
</evidence>
<keyword evidence="1" id="KW-0812">Transmembrane</keyword>
<keyword evidence="1" id="KW-1133">Transmembrane helix</keyword>
<keyword evidence="1" id="KW-0472">Membrane</keyword>
<dbReference type="EMBL" id="CM018046">
    <property type="protein sequence ID" value="KAA8526960.1"/>
    <property type="molecule type" value="Genomic_DNA"/>
</dbReference>
<feature type="transmembrane region" description="Helical" evidence="1">
    <location>
        <begin position="122"/>
        <end position="146"/>
    </location>
</feature>
<accession>A0A5J5A8X7</accession>